<keyword evidence="3" id="KW-1185">Reference proteome</keyword>
<feature type="region of interest" description="Disordered" evidence="1">
    <location>
        <begin position="1"/>
        <end position="74"/>
    </location>
</feature>
<gene>
    <name evidence="2" type="ORF">Taro_010050</name>
</gene>
<organism evidence="2 3">
    <name type="scientific">Colocasia esculenta</name>
    <name type="common">Wild taro</name>
    <name type="synonym">Arum esculentum</name>
    <dbReference type="NCBI Taxonomy" id="4460"/>
    <lineage>
        <taxon>Eukaryota</taxon>
        <taxon>Viridiplantae</taxon>
        <taxon>Streptophyta</taxon>
        <taxon>Embryophyta</taxon>
        <taxon>Tracheophyta</taxon>
        <taxon>Spermatophyta</taxon>
        <taxon>Magnoliopsida</taxon>
        <taxon>Liliopsida</taxon>
        <taxon>Araceae</taxon>
        <taxon>Aroideae</taxon>
        <taxon>Colocasieae</taxon>
        <taxon>Colocasia</taxon>
    </lineage>
</organism>
<protein>
    <submittedName>
        <fullName evidence="2">Uncharacterized protein</fullName>
    </submittedName>
</protein>
<accession>A0A843U6L3</accession>
<dbReference type="AlphaFoldDB" id="A0A843U6L3"/>
<name>A0A843U6L3_COLES</name>
<dbReference type="InterPro" id="IPR009818">
    <property type="entry name" value="PAM2_motif"/>
</dbReference>
<dbReference type="Proteomes" id="UP000652761">
    <property type="component" value="Unassembled WGS sequence"/>
</dbReference>
<feature type="compositionally biased region" description="Polar residues" evidence="1">
    <location>
        <begin position="43"/>
        <end position="53"/>
    </location>
</feature>
<evidence type="ECO:0000256" key="1">
    <source>
        <dbReference type="SAM" id="MobiDB-lite"/>
    </source>
</evidence>
<evidence type="ECO:0000313" key="3">
    <source>
        <dbReference type="Proteomes" id="UP000652761"/>
    </source>
</evidence>
<comment type="caution">
    <text evidence="2">The sequence shown here is derived from an EMBL/GenBank/DDBJ whole genome shotgun (WGS) entry which is preliminary data.</text>
</comment>
<dbReference type="Pfam" id="PF07145">
    <property type="entry name" value="PAM2"/>
    <property type="match status" value="1"/>
</dbReference>
<sequence length="214" mass="23079">MAPMQHETLDHRSPGMPPPENLAPPSLLPGDAVAPDPAVGPSLSRNTSSSHLNAQAPEFVPRTPLAGQPPPRMEPRMVQIHRGPTPPPLPVVHLFHPPPLHQTFHHVPVVQNQFEYYYGWGGGYREYDVVHHAPAEGDPASAPASAMRDGLSEDVIQKVTNQVGALLISNFRAVARSPPSNSLIEGIEPSSPCLLRRSLSLLLGTTPRLLPASH</sequence>
<dbReference type="EMBL" id="NMUH01000358">
    <property type="protein sequence ID" value="MQL77630.1"/>
    <property type="molecule type" value="Genomic_DNA"/>
</dbReference>
<proteinExistence type="predicted"/>
<reference evidence="2" key="1">
    <citation type="submission" date="2017-07" db="EMBL/GenBank/DDBJ databases">
        <title>Taro Niue Genome Assembly and Annotation.</title>
        <authorList>
            <person name="Atibalentja N."/>
            <person name="Keating K."/>
            <person name="Fields C.J."/>
        </authorList>
    </citation>
    <scope>NUCLEOTIDE SEQUENCE</scope>
    <source>
        <strain evidence="2">Niue_2</strain>
        <tissue evidence="2">Leaf</tissue>
    </source>
</reference>
<evidence type="ECO:0000313" key="2">
    <source>
        <dbReference type="EMBL" id="MQL77630.1"/>
    </source>
</evidence>